<dbReference type="InterPro" id="IPR057431">
    <property type="entry name" value="LdpA_Fe-S-bd"/>
</dbReference>
<dbReference type="PROSITE" id="PS51379">
    <property type="entry name" value="4FE4S_FER_2"/>
    <property type="match status" value="3"/>
</dbReference>
<proteinExistence type="predicted"/>
<dbReference type="AlphaFoldDB" id="A0A1E5C7V8"/>
<dbReference type="InterPro" id="IPR017896">
    <property type="entry name" value="4Fe4S_Fe-S-bd"/>
</dbReference>
<evidence type="ECO:0000259" key="5">
    <source>
        <dbReference type="PROSITE" id="PS51379"/>
    </source>
</evidence>
<dbReference type="PROSITE" id="PS00198">
    <property type="entry name" value="4FE4S_FER_1"/>
    <property type="match status" value="1"/>
</dbReference>
<dbReference type="RefSeq" id="WP_016960009.1">
    <property type="nucleotide sequence ID" value="NZ_AJWN02000046.1"/>
</dbReference>
<dbReference type="GO" id="GO:0051539">
    <property type="term" value="F:4 iron, 4 sulfur cluster binding"/>
    <property type="evidence" value="ECO:0007669"/>
    <property type="project" value="UniProtKB-KW"/>
</dbReference>
<name>A0A1E5C7V8_9GAMM</name>
<evidence type="ECO:0000256" key="2">
    <source>
        <dbReference type="ARBA" id="ARBA00022723"/>
    </source>
</evidence>
<dbReference type="InterPro" id="IPR050157">
    <property type="entry name" value="PSI_iron-sulfur_center"/>
</dbReference>
<keyword evidence="3" id="KW-0408">Iron</keyword>
<dbReference type="Proteomes" id="UP000095039">
    <property type="component" value="Unassembled WGS sequence"/>
</dbReference>
<dbReference type="GO" id="GO:0046872">
    <property type="term" value="F:metal ion binding"/>
    <property type="evidence" value="ECO:0007669"/>
    <property type="project" value="UniProtKB-KW"/>
</dbReference>
<keyword evidence="7" id="KW-1185">Reference proteome</keyword>
<dbReference type="Gene3D" id="3.30.70.20">
    <property type="match status" value="2"/>
</dbReference>
<evidence type="ECO:0000313" key="7">
    <source>
        <dbReference type="Proteomes" id="UP000095039"/>
    </source>
</evidence>
<keyword evidence="2" id="KW-0479">Metal-binding</keyword>
<accession>A0A1E5C7V8</accession>
<dbReference type="PANTHER" id="PTHR24960:SF85">
    <property type="entry name" value="POLYFERREDOXIN PROTEIN VHUB"/>
    <property type="match status" value="1"/>
</dbReference>
<dbReference type="InterPro" id="IPR017900">
    <property type="entry name" value="4Fe4S_Fe_S_CS"/>
</dbReference>
<feature type="domain" description="4Fe-4S ferredoxin-type" evidence="5">
    <location>
        <begin position="85"/>
        <end position="114"/>
    </location>
</feature>
<gene>
    <name evidence="6" type="ORF">A1OK_09605</name>
</gene>
<evidence type="ECO:0000256" key="4">
    <source>
        <dbReference type="ARBA" id="ARBA00023014"/>
    </source>
</evidence>
<dbReference type="Pfam" id="PF12838">
    <property type="entry name" value="Fer4_7"/>
    <property type="match status" value="1"/>
</dbReference>
<dbReference type="SUPFAM" id="SSF54862">
    <property type="entry name" value="4Fe-4S ferredoxins"/>
    <property type="match status" value="2"/>
</dbReference>
<dbReference type="EMBL" id="AJWN02000046">
    <property type="protein sequence ID" value="OEE61603.1"/>
    <property type="molecule type" value="Genomic_DNA"/>
</dbReference>
<dbReference type="Pfam" id="PF25160">
    <property type="entry name" value="LdpA_Fe-S-bd"/>
    <property type="match status" value="1"/>
</dbReference>
<dbReference type="PANTHER" id="PTHR24960">
    <property type="entry name" value="PHOTOSYSTEM I IRON-SULFUR CENTER-RELATED"/>
    <property type="match status" value="1"/>
</dbReference>
<feature type="domain" description="4Fe-4S ferredoxin-type" evidence="5">
    <location>
        <begin position="55"/>
        <end position="83"/>
    </location>
</feature>
<keyword evidence="4" id="KW-0411">Iron-sulfur</keyword>
<evidence type="ECO:0000256" key="1">
    <source>
        <dbReference type="ARBA" id="ARBA00022485"/>
    </source>
</evidence>
<keyword evidence="1" id="KW-0004">4Fe-4S</keyword>
<protein>
    <recommendedName>
        <fullName evidence="5">4Fe-4S ferredoxin-type domain-containing protein</fullName>
    </recommendedName>
</protein>
<feature type="domain" description="4Fe-4S ferredoxin-type" evidence="5">
    <location>
        <begin position="155"/>
        <end position="184"/>
    </location>
</feature>
<organism evidence="6 7">
    <name type="scientific">Enterovibrio norvegicus FF-454</name>
    <dbReference type="NCBI Taxonomy" id="1185651"/>
    <lineage>
        <taxon>Bacteria</taxon>
        <taxon>Pseudomonadati</taxon>
        <taxon>Pseudomonadota</taxon>
        <taxon>Gammaproteobacteria</taxon>
        <taxon>Vibrionales</taxon>
        <taxon>Vibrionaceae</taxon>
        <taxon>Enterovibrio</taxon>
    </lineage>
</organism>
<evidence type="ECO:0000313" key="6">
    <source>
        <dbReference type="EMBL" id="OEE61603.1"/>
    </source>
</evidence>
<evidence type="ECO:0000256" key="3">
    <source>
        <dbReference type="ARBA" id="ARBA00023004"/>
    </source>
</evidence>
<comment type="caution">
    <text evidence="6">The sequence shown here is derived from an EMBL/GenBank/DDBJ whole genome shotgun (WGS) entry which is preliminary data.</text>
</comment>
<sequence length="184" mass="19713">MSDRDERYYNAQLNMQQCSRRGLFRALWSGVSKPVKASTQIAAIRSVPRPPTAVEEALLNRLCDGCGKCEEVCPQHVISMLEEKPTLTLDGGSCTECGECQRVCPTLSLANTSANGVPSTGAVAALSGMCVRQMGAPCQSCEEACPHQAIDTVNRSVSIKTELCSGCAQCRVACPSHAIQMVMR</sequence>
<reference evidence="6 7" key="1">
    <citation type="journal article" date="2012" name="Science">
        <title>Ecological populations of bacteria act as socially cohesive units of antibiotic production and resistance.</title>
        <authorList>
            <person name="Cordero O.X."/>
            <person name="Wildschutte H."/>
            <person name="Kirkup B."/>
            <person name="Proehl S."/>
            <person name="Ngo L."/>
            <person name="Hussain F."/>
            <person name="Le Roux F."/>
            <person name="Mincer T."/>
            <person name="Polz M.F."/>
        </authorList>
    </citation>
    <scope>NUCLEOTIDE SEQUENCE [LARGE SCALE GENOMIC DNA]</scope>
    <source>
        <strain evidence="6 7">FF-454</strain>
    </source>
</reference>